<dbReference type="WBParaSite" id="PS1159_v2.g10544.t1">
    <property type="protein sequence ID" value="PS1159_v2.g10544.t1"/>
    <property type="gene ID" value="PS1159_v2.g10544"/>
</dbReference>
<dbReference type="Proteomes" id="UP000887580">
    <property type="component" value="Unplaced"/>
</dbReference>
<accession>A0AC35ETB1</accession>
<organism evidence="1 2">
    <name type="scientific">Panagrolaimus sp. PS1159</name>
    <dbReference type="NCBI Taxonomy" id="55785"/>
    <lineage>
        <taxon>Eukaryota</taxon>
        <taxon>Metazoa</taxon>
        <taxon>Ecdysozoa</taxon>
        <taxon>Nematoda</taxon>
        <taxon>Chromadorea</taxon>
        <taxon>Rhabditida</taxon>
        <taxon>Tylenchina</taxon>
        <taxon>Panagrolaimomorpha</taxon>
        <taxon>Panagrolaimoidea</taxon>
        <taxon>Panagrolaimidae</taxon>
        <taxon>Panagrolaimus</taxon>
    </lineage>
</organism>
<evidence type="ECO:0000313" key="2">
    <source>
        <dbReference type="WBParaSite" id="PS1159_v2.g10544.t1"/>
    </source>
</evidence>
<reference evidence="2" key="1">
    <citation type="submission" date="2022-11" db="UniProtKB">
        <authorList>
            <consortium name="WormBaseParasite"/>
        </authorList>
    </citation>
    <scope>IDENTIFICATION</scope>
</reference>
<proteinExistence type="predicted"/>
<evidence type="ECO:0000313" key="1">
    <source>
        <dbReference type="Proteomes" id="UP000887580"/>
    </source>
</evidence>
<protein>
    <submittedName>
        <fullName evidence="2">Uncharacterized protein</fullName>
    </submittedName>
</protein>
<sequence>MNAEEYKKVTDLHHVWYLQALNSLMGAFGREMYLKMDRVHRKAFVNCLDDIEEELDIREGAKCIVAAWDGKLFMNQKASFNTTNVSFVPDPVLIQKSRSSFKQENISIKPKTKHNRFEILSQKLHRKSNRYSTLQKKKKKIFVRAKPKKLKGHIKSIVVHNRPLQSKLPYRLQMLKAKAERLIAEKRLRINSVKLKQKFIIQQERFKRSPYRLFNEGEKEYDNYLTKTPIKSMSQMDSLVSEKPKTPIQTLTKGLINMVRAIDPPRNGKIEPWENSYKKLLNLNNSLKDNYQRRSYRRRMLDFVTNSKGSFQSNKRRVSDEFKHLLPEKGMPKLFKSALSLADTIHQYTNSTKFTFLSPKFGSIVKQDKTASNRFLSPNIFPFYKDDSAILPIPEVLEATGMSKDDENAVMELVMEASGANNMVQDIVRILNETDVASFASDIDGVSNVILNAFQKFSKGLHPRQKRQLRQKHYTFIKADQLREFVGKDGLYNTSNYPIDIDDYGTWSEVKKKRIVMNAIRAIASAPDDFDVANMANYHLKPDLREKHKRYKRQGIELELEADILSPYMFAPLYQEPQILGPIILSPGIFSPPLFSPAVLSPCILSPQFMSPLIFSPYLLSPNILSASAFLPYILSPYCLSPNILQPYLFTPLILSPHVMCPDIMSPTVLSGIILNPFAFSPAVKTTSFLAIEVLSPSVFSKK</sequence>
<name>A0AC35ETB1_9BILA</name>